<comment type="caution">
    <text evidence="3">The sequence shown here is derived from an EMBL/GenBank/DDBJ whole genome shotgun (WGS) entry which is preliminary data.</text>
</comment>
<protein>
    <submittedName>
        <fullName evidence="3">Uncharacterized protein</fullName>
    </submittedName>
</protein>
<proteinExistence type="predicted"/>
<name>A0A4Z2F5G6_9TELE</name>
<keyword evidence="2" id="KW-1133">Transmembrane helix</keyword>
<feature type="region of interest" description="Disordered" evidence="1">
    <location>
        <begin position="221"/>
        <end position="241"/>
    </location>
</feature>
<gene>
    <name evidence="3" type="ORF">EYF80_053341</name>
</gene>
<evidence type="ECO:0000313" key="4">
    <source>
        <dbReference type="Proteomes" id="UP000314294"/>
    </source>
</evidence>
<dbReference type="AlphaFoldDB" id="A0A4Z2F5G6"/>
<keyword evidence="2" id="KW-0472">Membrane</keyword>
<feature type="transmembrane region" description="Helical" evidence="2">
    <location>
        <begin position="54"/>
        <end position="87"/>
    </location>
</feature>
<dbReference type="EMBL" id="SRLO01001612">
    <property type="protein sequence ID" value="TNN36486.1"/>
    <property type="molecule type" value="Genomic_DNA"/>
</dbReference>
<keyword evidence="2" id="KW-0812">Transmembrane</keyword>
<evidence type="ECO:0000256" key="1">
    <source>
        <dbReference type="SAM" id="MobiDB-lite"/>
    </source>
</evidence>
<dbReference type="Proteomes" id="UP000314294">
    <property type="component" value="Unassembled WGS sequence"/>
</dbReference>
<keyword evidence="4" id="KW-1185">Reference proteome</keyword>
<accession>A0A4Z2F5G6</accession>
<feature type="region of interest" description="Disordered" evidence="1">
    <location>
        <begin position="97"/>
        <end position="136"/>
    </location>
</feature>
<reference evidence="3 4" key="1">
    <citation type="submission" date="2019-03" db="EMBL/GenBank/DDBJ databases">
        <title>First draft genome of Liparis tanakae, snailfish: a comprehensive survey of snailfish specific genes.</title>
        <authorList>
            <person name="Kim W."/>
            <person name="Song I."/>
            <person name="Jeong J.-H."/>
            <person name="Kim D."/>
            <person name="Kim S."/>
            <person name="Ryu S."/>
            <person name="Song J.Y."/>
            <person name="Lee S.K."/>
        </authorList>
    </citation>
    <scope>NUCLEOTIDE SEQUENCE [LARGE SCALE GENOMIC DNA]</scope>
    <source>
        <tissue evidence="3">Muscle</tissue>
    </source>
</reference>
<sequence>MRVRVVTTGATVNTRDHNFTVTLGSSAPFGKPCPFCKAPPPTPPFYKDCTLEVVVLLVLVVVLLVLVLLGVVVLLVVLLLVVVVVVLMESVNIVHRDPPSPTDVDPQPSALKTSAHRIPSSTDRVPSAMRPAGGTPGASSVVRIRYFLWLSGVRPELKPGSGPGSGPGLENITWCSACRRLSRRSVATTFTFMSTRSVPSRIKHVLLRRQPDVGPVLARCRSSGRRPDVGPLAAGPMPTHRDGWRRLRHGVTCLTPRTHRGAPH</sequence>
<evidence type="ECO:0000313" key="3">
    <source>
        <dbReference type="EMBL" id="TNN36486.1"/>
    </source>
</evidence>
<organism evidence="3 4">
    <name type="scientific">Liparis tanakae</name>
    <name type="common">Tanaka's snailfish</name>
    <dbReference type="NCBI Taxonomy" id="230148"/>
    <lineage>
        <taxon>Eukaryota</taxon>
        <taxon>Metazoa</taxon>
        <taxon>Chordata</taxon>
        <taxon>Craniata</taxon>
        <taxon>Vertebrata</taxon>
        <taxon>Euteleostomi</taxon>
        <taxon>Actinopterygii</taxon>
        <taxon>Neopterygii</taxon>
        <taxon>Teleostei</taxon>
        <taxon>Neoteleostei</taxon>
        <taxon>Acanthomorphata</taxon>
        <taxon>Eupercaria</taxon>
        <taxon>Perciformes</taxon>
        <taxon>Cottioidei</taxon>
        <taxon>Cottales</taxon>
        <taxon>Liparidae</taxon>
        <taxon>Liparis</taxon>
    </lineage>
</organism>
<evidence type="ECO:0000256" key="2">
    <source>
        <dbReference type="SAM" id="Phobius"/>
    </source>
</evidence>